<proteinExistence type="predicted"/>
<dbReference type="InterPro" id="IPR051397">
    <property type="entry name" value="Zn-ADH-like_protein"/>
</dbReference>
<protein>
    <submittedName>
        <fullName evidence="2">Oxidoreductase</fullName>
    </submittedName>
</protein>
<dbReference type="InterPro" id="IPR014188">
    <property type="entry name" value="Acrylyl-CoA_reductase_AcuI"/>
</dbReference>
<dbReference type="Gene3D" id="3.40.50.720">
    <property type="entry name" value="NAD(P)-binding Rossmann-like Domain"/>
    <property type="match status" value="1"/>
</dbReference>
<evidence type="ECO:0000259" key="1">
    <source>
        <dbReference type="SMART" id="SM00829"/>
    </source>
</evidence>
<dbReference type="SUPFAM" id="SSF50129">
    <property type="entry name" value="GroES-like"/>
    <property type="match status" value="1"/>
</dbReference>
<dbReference type="SUPFAM" id="SSF51735">
    <property type="entry name" value="NAD(P)-binding Rossmann-fold domains"/>
    <property type="match status" value="1"/>
</dbReference>
<feature type="domain" description="Enoyl reductase (ER)" evidence="1">
    <location>
        <begin position="21"/>
        <end position="329"/>
    </location>
</feature>
<dbReference type="InterPro" id="IPR020843">
    <property type="entry name" value="ER"/>
</dbReference>
<dbReference type="InterPro" id="IPR013154">
    <property type="entry name" value="ADH-like_N"/>
</dbReference>
<comment type="caution">
    <text evidence="2">The sequence shown here is derived from an EMBL/GenBank/DDBJ whole genome shotgun (WGS) entry which is preliminary data.</text>
</comment>
<dbReference type="InterPro" id="IPR011032">
    <property type="entry name" value="GroES-like_sf"/>
</dbReference>
<organism evidence="2 3">
    <name type="scientific">SAR324 cluster bacterium</name>
    <dbReference type="NCBI Taxonomy" id="2024889"/>
    <lineage>
        <taxon>Bacteria</taxon>
        <taxon>Deltaproteobacteria</taxon>
        <taxon>SAR324 cluster</taxon>
    </lineage>
</organism>
<reference evidence="3" key="1">
    <citation type="submission" date="2017-08" db="EMBL/GenBank/DDBJ databases">
        <title>A dynamic microbial community with high functional redundancy inhabits the cold, oxic subseafloor aquifer.</title>
        <authorList>
            <person name="Tully B.J."/>
            <person name="Wheat C.G."/>
            <person name="Glazer B.T."/>
            <person name="Huber J.A."/>
        </authorList>
    </citation>
    <scope>NUCLEOTIDE SEQUENCE [LARGE SCALE GENOMIC DNA]</scope>
</reference>
<gene>
    <name evidence="2" type="ORF">COB67_13615</name>
</gene>
<dbReference type="SMART" id="SM00829">
    <property type="entry name" value="PKS_ER"/>
    <property type="match status" value="1"/>
</dbReference>
<dbReference type="Pfam" id="PF00107">
    <property type="entry name" value="ADH_zinc_N"/>
    <property type="match status" value="1"/>
</dbReference>
<accession>A0A2A4SL68</accession>
<dbReference type="Gene3D" id="3.90.180.10">
    <property type="entry name" value="Medium-chain alcohol dehydrogenases, catalytic domain"/>
    <property type="match status" value="1"/>
</dbReference>
<dbReference type="GO" id="GO:0043957">
    <property type="term" value="F:acryloyl-CoA reductase (NADPH) activity"/>
    <property type="evidence" value="ECO:0007669"/>
    <property type="project" value="TreeGrafter"/>
</dbReference>
<dbReference type="InterPro" id="IPR036291">
    <property type="entry name" value="NAD(P)-bd_dom_sf"/>
</dbReference>
<dbReference type="Pfam" id="PF08240">
    <property type="entry name" value="ADH_N"/>
    <property type="match status" value="1"/>
</dbReference>
<name>A0A2A4SL68_9DELT</name>
<evidence type="ECO:0000313" key="2">
    <source>
        <dbReference type="EMBL" id="PCI22153.1"/>
    </source>
</evidence>
<dbReference type="CDD" id="cd05280">
    <property type="entry name" value="MDR_yhdh_yhfp"/>
    <property type="match status" value="1"/>
</dbReference>
<dbReference type="AlphaFoldDB" id="A0A2A4SL68"/>
<dbReference type="InterPro" id="IPR013149">
    <property type="entry name" value="ADH-like_C"/>
</dbReference>
<dbReference type="EMBL" id="NVSR01000166">
    <property type="protein sequence ID" value="PCI22153.1"/>
    <property type="molecule type" value="Genomic_DNA"/>
</dbReference>
<dbReference type="PANTHER" id="PTHR43677:SF1">
    <property type="entry name" value="ACRYLYL-COA REDUCTASE ACUI-RELATED"/>
    <property type="match status" value="1"/>
</dbReference>
<dbReference type="PANTHER" id="PTHR43677">
    <property type="entry name" value="SHORT-CHAIN DEHYDROGENASE/REDUCTASE"/>
    <property type="match status" value="1"/>
</dbReference>
<evidence type="ECO:0000313" key="3">
    <source>
        <dbReference type="Proteomes" id="UP000218113"/>
    </source>
</evidence>
<dbReference type="NCBIfam" id="TIGR02823">
    <property type="entry name" value="oxido_YhdH"/>
    <property type="match status" value="1"/>
</dbReference>
<sequence length="335" mass="35751">MDDQTFKALVVTEVEKGKFERSIQTKNISDLPEGDVLIQVHYSSLNYKDALSATGNKGVTQKFPHTPGIDAAGLVVESDNENFQPGDEVIVTGYDLGMNTAGGYGQYIRVSGDWVIHCPPTLDLKEAMVYGTAGLTAALSVDKLLQNGAKPEQGEILVTGATGGVGSVAVAILSKLGFDVVAATGKPEAADFLKKLGAKEVINRDDIVDDSKRPFLKPRWAGVVDTVAGATLETALKTLKPGGSVTCCGMITAMKFSASIFPFILRGVNLLGIDSVEIPKAYKVAMWKLMANEWKVDGLEELCTLGSLEDLDDRIEAILEGKAKGRFVVKLDPEA</sequence>
<dbReference type="Proteomes" id="UP000218113">
    <property type="component" value="Unassembled WGS sequence"/>
</dbReference>